<reference evidence="4 5" key="1">
    <citation type="submission" date="2014-11" db="EMBL/GenBank/DDBJ databases">
        <authorList>
            <person name="Zhu J."/>
            <person name="Qi W."/>
            <person name="Song R."/>
        </authorList>
    </citation>
    <scope>NUCLEOTIDE SEQUENCE [LARGE SCALE GENOMIC DNA]</scope>
</reference>
<feature type="chain" id="PRO_5005190596" description="S1 motif domain-containing protein" evidence="2">
    <location>
        <begin position="25"/>
        <end position="936"/>
    </location>
</feature>
<dbReference type="Proteomes" id="UP000041254">
    <property type="component" value="Unassembled WGS sequence"/>
</dbReference>
<evidence type="ECO:0000256" key="1">
    <source>
        <dbReference type="SAM" id="MobiDB-lite"/>
    </source>
</evidence>
<evidence type="ECO:0000256" key="2">
    <source>
        <dbReference type="SAM" id="SignalP"/>
    </source>
</evidence>
<evidence type="ECO:0000259" key="3">
    <source>
        <dbReference type="PROSITE" id="PS50126"/>
    </source>
</evidence>
<accession>A0A0G4GW70</accession>
<feature type="compositionally biased region" description="Acidic residues" evidence="1">
    <location>
        <begin position="513"/>
        <end position="531"/>
    </location>
</feature>
<dbReference type="PANTHER" id="PTHR10724">
    <property type="entry name" value="30S RIBOSOMAL PROTEIN S1"/>
    <property type="match status" value="1"/>
</dbReference>
<keyword evidence="5" id="KW-1185">Reference proteome</keyword>
<gene>
    <name evidence="4" type="ORF">Vbra_18781</name>
</gene>
<dbReference type="SUPFAM" id="SSF50249">
    <property type="entry name" value="Nucleic acid-binding proteins"/>
    <property type="match status" value="3"/>
</dbReference>
<dbReference type="Gene3D" id="2.40.50.140">
    <property type="entry name" value="Nucleic acid-binding proteins"/>
    <property type="match status" value="3"/>
</dbReference>
<dbReference type="GO" id="GO:0003735">
    <property type="term" value="F:structural constituent of ribosome"/>
    <property type="evidence" value="ECO:0007669"/>
    <property type="project" value="TreeGrafter"/>
</dbReference>
<dbReference type="SMART" id="SM00316">
    <property type="entry name" value="S1"/>
    <property type="match status" value="3"/>
</dbReference>
<feature type="region of interest" description="Disordered" evidence="1">
    <location>
        <begin position="46"/>
        <end position="67"/>
    </location>
</feature>
<dbReference type="EMBL" id="CDMY01000840">
    <property type="protein sequence ID" value="CEM34984.1"/>
    <property type="molecule type" value="Genomic_DNA"/>
</dbReference>
<dbReference type="GO" id="GO:0003729">
    <property type="term" value="F:mRNA binding"/>
    <property type="evidence" value="ECO:0007669"/>
    <property type="project" value="TreeGrafter"/>
</dbReference>
<dbReference type="InterPro" id="IPR012340">
    <property type="entry name" value="NA-bd_OB-fold"/>
</dbReference>
<feature type="domain" description="S1 motif" evidence="3">
    <location>
        <begin position="194"/>
        <end position="264"/>
    </location>
</feature>
<dbReference type="VEuPathDB" id="CryptoDB:Vbra_18781"/>
<feature type="region of interest" description="Disordered" evidence="1">
    <location>
        <begin position="492"/>
        <end position="531"/>
    </location>
</feature>
<feature type="region of interest" description="Disordered" evidence="1">
    <location>
        <begin position="820"/>
        <end position="871"/>
    </location>
</feature>
<dbReference type="AlphaFoldDB" id="A0A0G4GW70"/>
<evidence type="ECO:0000313" key="5">
    <source>
        <dbReference type="Proteomes" id="UP000041254"/>
    </source>
</evidence>
<protein>
    <recommendedName>
        <fullName evidence="3">S1 motif domain-containing protein</fullName>
    </recommendedName>
</protein>
<evidence type="ECO:0000313" key="4">
    <source>
        <dbReference type="EMBL" id="CEM34984.1"/>
    </source>
</evidence>
<feature type="compositionally biased region" description="Basic and acidic residues" evidence="1">
    <location>
        <begin position="831"/>
        <end position="844"/>
    </location>
</feature>
<dbReference type="InterPro" id="IPR050437">
    <property type="entry name" value="Ribos_protein_bS1-like"/>
</dbReference>
<dbReference type="InParanoid" id="A0A0G4GW70"/>
<feature type="domain" description="S1 motif" evidence="3">
    <location>
        <begin position="107"/>
        <end position="176"/>
    </location>
</feature>
<dbReference type="Pfam" id="PF00575">
    <property type="entry name" value="S1"/>
    <property type="match status" value="3"/>
</dbReference>
<name>A0A0G4GW70_VITBC</name>
<dbReference type="InterPro" id="IPR003029">
    <property type="entry name" value="S1_domain"/>
</dbReference>
<dbReference type="STRING" id="1169540.A0A0G4GW70"/>
<feature type="region of interest" description="Disordered" evidence="1">
    <location>
        <begin position="547"/>
        <end position="578"/>
    </location>
</feature>
<dbReference type="GO" id="GO:0006412">
    <property type="term" value="P:translation"/>
    <property type="evidence" value="ECO:0007669"/>
    <property type="project" value="TreeGrafter"/>
</dbReference>
<organism evidence="4 5">
    <name type="scientific">Vitrella brassicaformis (strain CCMP3155)</name>
    <dbReference type="NCBI Taxonomy" id="1169540"/>
    <lineage>
        <taxon>Eukaryota</taxon>
        <taxon>Sar</taxon>
        <taxon>Alveolata</taxon>
        <taxon>Colpodellida</taxon>
        <taxon>Vitrellaceae</taxon>
        <taxon>Vitrella</taxon>
    </lineage>
</organism>
<dbReference type="PROSITE" id="PS50126">
    <property type="entry name" value="S1"/>
    <property type="match status" value="3"/>
</dbReference>
<dbReference type="OrthoDB" id="412781at2759"/>
<feature type="domain" description="S1 motif" evidence="3">
    <location>
        <begin position="308"/>
        <end position="380"/>
    </location>
</feature>
<sequence length="936" mass="105707">MKARLGGMWGSVLVVLELSRAALAWRPAFVRPPSLSSSCASLSSPHRRLASHSGSPPSLVRRHRPSRQQRWSVLRMAAGLDVDPSEISKPEVDPDLGKIPFRNIEVGMYLDGFVTRIEDYGCFIDVGSERPGLVPIADLSDTYVANVRDFVKIGEKVVVKVVRRDVNKRQLAFTMKTGLTRQDVLNRITAMSPEDTTTGVVSSIRDFGVFLDLGAGVQGLLHKNQMGLPEGATPDSTYNLGDSVKDVRVININSETNRVALTKLPYDPKNQMEMEERLKMAEERKKREAEMQTVYNKVYEELADANPKETRKGKITTVTSLGVWVGVHDDVQGLVHRSNIPDVRPRTNLTAMFKVGDEVTYRVIGAERLTNRLRVELSMLPYDPSEEIDVEALVAEAETKIQGQDTGLAESLKTTGRVSAKIVAYDEDFLYMELSDSGLIGVMPIEELNVDTLPSDAGLNTTLQVRLKSIVTDREEPEVKYLYLTQEQGGFFDEAQLTDTGKEDRRKRPQPPADEEEEAPEAEGEGEEDEVMAAKRRRLMAIRNRRQRMERFKAGQEDDRRAGGRRAGGEMRQSREERQWEADNAAALEEYDLVTMLGKEGYKQLQKKRRAAIDIENIRLEYENLDFNGSYVLGLFDNVPDTDDAAVIEKALRENQKRLEMNVRHLKRVDPEALKKRAAVAVGDLVRAQNQQYDPRALQFLDEVMEEEFDEVELAQFRKEYEEFVENEAKEIQERLQDPELPAGERLKLEAALDDIEGYIVEAGKDDPWEVIRNIQTQTEGEQDIIQDIIRDELNRETLLMPSQIPTMDEVMGWGEEGAKQRARSRGGFRQQREAEAMSRKAKESAGILMPPAPEDYSDETSTSAEGAVDPEELAMAQVEKYDSMLRTLLSSKVKQQEDDTVDLIDVALDPQLKRDAIELRGEWQGHTVKIPILKD</sequence>
<feature type="signal peptide" evidence="2">
    <location>
        <begin position="1"/>
        <end position="24"/>
    </location>
</feature>
<keyword evidence="2" id="KW-0732">Signal</keyword>
<proteinExistence type="predicted"/>
<dbReference type="PANTHER" id="PTHR10724:SF10">
    <property type="entry name" value="S1 RNA-BINDING DOMAIN-CONTAINING PROTEIN 1"/>
    <property type="match status" value="1"/>
</dbReference>